<dbReference type="Proteomes" id="UP000471166">
    <property type="component" value="Unassembled WGS sequence"/>
</dbReference>
<evidence type="ECO:0000313" key="3">
    <source>
        <dbReference type="Proteomes" id="UP000471166"/>
    </source>
</evidence>
<comment type="caution">
    <text evidence="2">The sequence shown here is derived from an EMBL/GenBank/DDBJ whole genome shotgun (WGS) entry which is preliminary data.</text>
</comment>
<proteinExistence type="predicted"/>
<feature type="region of interest" description="Disordered" evidence="1">
    <location>
        <begin position="73"/>
        <end position="97"/>
    </location>
</feature>
<sequence length="97" mass="10443">QFTERRAQLSQALTRAAADPEVKAQVRQLIDDRGRDAGRLGRPAATRHAQWDVKTDRIIANRNRGIARAAAVAAGRAPRTGAHNHAAARGEQTAGQT</sequence>
<dbReference type="EMBL" id="JAAGVB010000494">
    <property type="protein sequence ID" value="NEW37185.1"/>
    <property type="molecule type" value="Genomic_DNA"/>
</dbReference>
<organism evidence="2 3">
    <name type="scientific">Nocardia cyriacigeorgica</name>
    <dbReference type="NCBI Taxonomy" id="135487"/>
    <lineage>
        <taxon>Bacteria</taxon>
        <taxon>Bacillati</taxon>
        <taxon>Actinomycetota</taxon>
        <taxon>Actinomycetes</taxon>
        <taxon>Mycobacteriales</taxon>
        <taxon>Nocardiaceae</taxon>
        <taxon>Nocardia</taxon>
    </lineage>
</organism>
<evidence type="ECO:0000256" key="1">
    <source>
        <dbReference type="SAM" id="MobiDB-lite"/>
    </source>
</evidence>
<evidence type="ECO:0000313" key="2">
    <source>
        <dbReference type="EMBL" id="NEW37185.1"/>
    </source>
</evidence>
<feature type="non-terminal residue" evidence="2">
    <location>
        <position position="97"/>
    </location>
</feature>
<feature type="region of interest" description="Disordered" evidence="1">
    <location>
        <begin position="1"/>
        <end position="22"/>
    </location>
</feature>
<accession>A0A6P1D3I3</accession>
<protein>
    <submittedName>
        <fullName evidence="2">Uncharacterized protein</fullName>
    </submittedName>
</protein>
<name>A0A6P1D3I3_9NOCA</name>
<gene>
    <name evidence="2" type="ORF">GV791_32220</name>
</gene>
<dbReference type="AlphaFoldDB" id="A0A6P1D3I3"/>
<reference evidence="2 3" key="1">
    <citation type="submission" date="2020-01" db="EMBL/GenBank/DDBJ databases">
        <title>Genetics and antimicrobial susceptibilities of Nocardia species isolated from the soil; a comparison with species isolated from humans.</title>
        <authorList>
            <person name="Carrasco G."/>
            <person name="Monzon S."/>
            <person name="Sansegundo M."/>
            <person name="Garcia E."/>
            <person name="Garrido N."/>
            <person name="Medina M.J."/>
            <person name="Villalon P."/>
            <person name="Ramirez-Arocha A.C."/>
            <person name="Jimenez P."/>
            <person name="Cuesta I."/>
            <person name="Valdezate S."/>
        </authorList>
    </citation>
    <scope>NUCLEOTIDE SEQUENCE [LARGE SCALE GENOMIC DNA]</scope>
    <source>
        <strain evidence="2 3">CNM20110626</strain>
    </source>
</reference>
<feature type="non-terminal residue" evidence="2">
    <location>
        <position position="1"/>
    </location>
</feature>